<proteinExistence type="predicted"/>
<protein>
    <submittedName>
        <fullName evidence="1">Uncharacterized protein</fullName>
    </submittedName>
</protein>
<dbReference type="Proteomes" id="UP000501534">
    <property type="component" value="Chromosome"/>
</dbReference>
<accession>A0A6M4GWS3</accession>
<dbReference type="Gene3D" id="3.40.50.150">
    <property type="entry name" value="Vaccinia Virus protein VP39"/>
    <property type="match status" value="1"/>
</dbReference>
<dbReference type="KEGG" id="uru:DSM104443_02791"/>
<dbReference type="RefSeq" id="WP_171093273.1">
    <property type="nucleotide sequence ID" value="NZ_CP053069.1"/>
</dbReference>
<evidence type="ECO:0000313" key="1">
    <source>
        <dbReference type="EMBL" id="QJR11709.1"/>
    </source>
</evidence>
<organism evidence="1 2">
    <name type="scientific">Usitatibacter rugosus</name>
    <dbReference type="NCBI Taxonomy" id="2732067"/>
    <lineage>
        <taxon>Bacteria</taxon>
        <taxon>Pseudomonadati</taxon>
        <taxon>Pseudomonadota</taxon>
        <taxon>Betaproteobacteria</taxon>
        <taxon>Nitrosomonadales</taxon>
        <taxon>Usitatibacteraceae</taxon>
        <taxon>Usitatibacter</taxon>
    </lineage>
</organism>
<reference evidence="1 2" key="1">
    <citation type="submission" date="2020-04" db="EMBL/GenBank/DDBJ databases">
        <title>Usitatibacter rugosus gen. nov., sp. nov. and Usitatibacter palustris sp. nov., novel members of Usitatibacteraceae fam. nov. within the order Nitrosomonadales isolated from soil.</title>
        <authorList>
            <person name="Huber K.J."/>
            <person name="Neumann-Schaal M."/>
            <person name="Geppert A."/>
            <person name="Luckner M."/>
            <person name="Wanner G."/>
            <person name="Overmann J."/>
        </authorList>
    </citation>
    <scope>NUCLEOTIDE SEQUENCE [LARGE SCALE GENOMIC DNA]</scope>
    <source>
        <strain evidence="1 2">0125_3</strain>
    </source>
</reference>
<evidence type="ECO:0000313" key="2">
    <source>
        <dbReference type="Proteomes" id="UP000501534"/>
    </source>
</evidence>
<dbReference type="AlphaFoldDB" id="A0A6M4GWS3"/>
<sequence length="202" mass="23197">MQIAIAAIIRNRSWHLNRQRIRSKDYLDVGCGNNCHPNFINLDFSWHPGIDICWDITRPLPLESQSVRGIYTEHCLEHVPLEAGDRLLGEFRRILKPGGSLRIVVPDGSLYLNNYASDLPLPYAAEDSYRGIYTPMMSVNRIMRKYGHAFIYDFATLRRLLESHGFRSIAKEGFLTGRDPSLLIDSQWRAIESLYVEASTEN</sequence>
<gene>
    <name evidence="1" type="ORF">DSM104443_02791</name>
</gene>
<dbReference type="Pfam" id="PF13489">
    <property type="entry name" value="Methyltransf_23"/>
    <property type="match status" value="1"/>
</dbReference>
<dbReference type="EMBL" id="CP053069">
    <property type="protein sequence ID" value="QJR11709.1"/>
    <property type="molecule type" value="Genomic_DNA"/>
</dbReference>
<keyword evidence="2" id="KW-1185">Reference proteome</keyword>
<dbReference type="SUPFAM" id="SSF53335">
    <property type="entry name" value="S-adenosyl-L-methionine-dependent methyltransferases"/>
    <property type="match status" value="1"/>
</dbReference>
<dbReference type="InterPro" id="IPR029063">
    <property type="entry name" value="SAM-dependent_MTases_sf"/>
</dbReference>
<name>A0A6M4GWS3_9PROT</name>